<dbReference type="InterPro" id="IPR014756">
    <property type="entry name" value="Ig_E-set"/>
</dbReference>
<dbReference type="InterPro" id="IPR002909">
    <property type="entry name" value="IPT_dom"/>
</dbReference>
<dbReference type="Gene3D" id="2.60.40.10">
    <property type="entry name" value="Immunoglobulins"/>
    <property type="match status" value="6"/>
</dbReference>
<evidence type="ECO:0000313" key="3">
    <source>
        <dbReference type="EMBL" id="RXS97201.1"/>
    </source>
</evidence>
<dbReference type="SUPFAM" id="SSF81296">
    <property type="entry name" value="E set domains"/>
    <property type="match status" value="6"/>
</dbReference>
<dbReference type="InterPro" id="IPR011048">
    <property type="entry name" value="Haem_d1_sf"/>
</dbReference>
<dbReference type="Proteomes" id="UP000290253">
    <property type="component" value="Unassembled WGS sequence"/>
</dbReference>
<name>A0A4Q1SHX5_9BACT</name>
<dbReference type="NCBIfam" id="TIGR01451">
    <property type="entry name" value="B_ant_repeat"/>
    <property type="match status" value="1"/>
</dbReference>
<dbReference type="Pfam" id="PF01833">
    <property type="entry name" value="TIG"/>
    <property type="match status" value="5"/>
</dbReference>
<dbReference type="SUPFAM" id="SSF50969">
    <property type="entry name" value="YVTN repeat-like/Quinoprotein amine dehydrogenase"/>
    <property type="match status" value="1"/>
</dbReference>
<organism evidence="3 4">
    <name type="scientific">Silvibacterium dinghuense</name>
    <dbReference type="NCBI Taxonomy" id="1560006"/>
    <lineage>
        <taxon>Bacteria</taxon>
        <taxon>Pseudomonadati</taxon>
        <taxon>Acidobacteriota</taxon>
        <taxon>Terriglobia</taxon>
        <taxon>Terriglobales</taxon>
        <taxon>Acidobacteriaceae</taxon>
        <taxon>Silvibacterium</taxon>
    </lineage>
</organism>
<feature type="domain" description="IPT/TIG" evidence="2">
    <location>
        <begin position="6"/>
        <end position="72"/>
    </location>
</feature>
<evidence type="ECO:0000259" key="2">
    <source>
        <dbReference type="Pfam" id="PF01833"/>
    </source>
</evidence>
<protein>
    <submittedName>
        <fullName evidence="3">DUF11 domain-containing protein</fullName>
    </submittedName>
</protein>
<evidence type="ECO:0000313" key="4">
    <source>
        <dbReference type="Proteomes" id="UP000290253"/>
    </source>
</evidence>
<dbReference type="SUPFAM" id="SSF63825">
    <property type="entry name" value="YWTD domain"/>
    <property type="match status" value="1"/>
</dbReference>
<dbReference type="Pfam" id="PF01345">
    <property type="entry name" value="DUF11"/>
    <property type="match status" value="1"/>
</dbReference>
<dbReference type="InterPro" id="IPR001434">
    <property type="entry name" value="OmcB-like_DUF11"/>
</dbReference>
<dbReference type="SUPFAM" id="SSF51004">
    <property type="entry name" value="C-terminal (heme d1) domain of cytochrome cd1-nitrite reductase"/>
    <property type="match status" value="1"/>
</dbReference>
<evidence type="ECO:0000259" key="1">
    <source>
        <dbReference type="Pfam" id="PF01345"/>
    </source>
</evidence>
<dbReference type="InterPro" id="IPR015943">
    <property type="entry name" value="WD40/YVTN_repeat-like_dom_sf"/>
</dbReference>
<dbReference type="Gene3D" id="2.130.10.10">
    <property type="entry name" value="YVTN repeat-like/Quinoprotein amine dehydrogenase"/>
    <property type="match status" value="1"/>
</dbReference>
<dbReference type="InterPro" id="IPR011044">
    <property type="entry name" value="Quino_amine_DH_bsu"/>
</dbReference>
<feature type="domain" description="IPT/TIG" evidence="2">
    <location>
        <begin position="796"/>
        <end position="878"/>
    </location>
</feature>
<dbReference type="InterPro" id="IPR013783">
    <property type="entry name" value="Ig-like_fold"/>
</dbReference>
<reference evidence="3 4" key="1">
    <citation type="journal article" date="2016" name="Int. J. Syst. Evol. Microbiol.">
        <title>Acidipila dinghuensis sp. nov., an acidobacterium isolated from forest soil.</title>
        <authorList>
            <person name="Jiang Y.W."/>
            <person name="Wang J."/>
            <person name="Chen M.H."/>
            <person name="Lv Y.Y."/>
            <person name="Qiu L.H."/>
        </authorList>
    </citation>
    <scope>NUCLEOTIDE SEQUENCE [LARGE SCALE GENOMIC DNA]</scope>
    <source>
        <strain evidence="3 4">DHOF10</strain>
    </source>
</reference>
<feature type="domain" description="IPT/TIG" evidence="2">
    <location>
        <begin position="1224"/>
        <end position="1303"/>
    </location>
</feature>
<comment type="caution">
    <text evidence="3">The sequence shown here is derived from an EMBL/GenBank/DDBJ whole genome shotgun (WGS) entry which is preliminary data.</text>
</comment>
<feature type="domain" description="IPT/TIG" evidence="2">
    <location>
        <begin position="167"/>
        <end position="242"/>
    </location>
</feature>
<dbReference type="EMBL" id="SDMK01000001">
    <property type="protein sequence ID" value="RXS97201.1"/>
    <property type="molecule type" value="Genomic_DNA"/>
</dbReference>
<keyword evidence="4" id="KW-1185">Reference proteome</keyword>
<feature type="domain" description="DUF11" evidence="1">
    <location>
        <begin position="672"/>
        <end position="785"/>
    </location>
</feature>
<gene>
    <name evidence="3" type="ORF">ESZ00_04605</name>
</gene>
<feature type="domain" description="IPT/TIG" evidence="2">
    <location>
        <begin position="80"/>
        <end position="152"/>
    </location>
</feature>
<dbReference type="InterPro" id="IPR047589">
    <property type="entry name" value="DUF11_rpt"/>
</dbReference>
<accession>A0A4Q1SHX5</accession>
<sequence length="1308" mass="129961">MAGSAAETLTITGTGFLSSSVVNFNSTALTTTYASATSLTASVPASLLVFDGSAAISVTNPAPGGGTSAVQSYSISVPTPTVSSISPASVTAGAAATVTVSGSGFEGNSKVLWNGAVHATTYVNNSTLQVALTAADTANGGTSNLSVQNPGIDPTTPVGLTILATTPTISGISPTSVTAGSAAQTVYVGGSGFEGNATLQANGQALTISSQSTSQIIATLPASLMAKTGTVSFVVSNPGSPVISSNAGLMTVNAASTAGTITVSPSLVPAGSPDTTITVTTYGGQSFYKDSAITWNGTALTTTYVGSGELTAVIPAASLAGFVNASIGVMSPESTTAPAAQPFDTYLALQTNDIVYRATDGLIYASVPGSMGAGLGNSVVAIDPTTGVIEKTIFVGSNPNRMALSTDGTELFVGLDGAGAFVQVDLTADSVGTPVTLGGGSGVYNPPYTALSFAPVPVAAGSVAVYTTAGVVTVYDAGVARANTSASSGLSTYFVSNVGAIAFGSSASTLYAMSNAVGGYLYQLTIDSTGVSAAKQIGAGTGGSTLQYDNGLLYVPEGLVYNASTGEQAGQFSTTTSSSSTTAQAAIGPIISDSSLNTAWITPTSYTSTASEIVSYNETTYDPIATLPIASLGYTPVDLIRWGTDGLALHTASQLLVFKGSIVKDNSSTPADVAVSMSAPASATTGTALSYTVTVTNNGPNAATGVVATVTLPEGVIAGTATASAGSCSGAGVYYCDLGTLASGASATMAVSATPTAAGALEASATLSSVSYDPNTSNNQANATVTATGSDYAASPVATQLVPAAVQAGSNSFTLTVDGEGFTSSSTVLWNGTALTTTYVSSGQLTASVPATSISAIGYALVSVETGAPGGGTSSVLPFSTYQLVNVPANAIAYDGFTRKLYAVLPSTSQQLTGNSIVAVDPTTGAVGTPVTVGSEPNLLSETSDGNYMYIGLSGAKSLGRFNLLTQALDLTVPLPPITEYGTSGQAAAEAIATVPGTDSSLAVEDDSFDGIGILDISGSTGTLRSKIVGGYSGDHPVFADATHFYAYDSDTTGAELYRFTIDASGVTLVDGTTLDGMGGFSGRIAYDDGLVFGGAGGIVNPSTTPPSQVAVLPLTTSYTSSTYTTTYGFTPYQVEHAAFAGALSGYQPLGMYLQRFDTRSYTLSTQLQLPLSASSLTSGTRWGQDGLAYLLPSQDSSGNPTTQILLLRGPFVLPAEAVANSAPTLSSVSASTITKGSGNQVLTVTGSGFLPGTTVTWGGAARTTTWVSSTEVTVAIPASDVATAATVTLGSANPGSEASNTLTVTVQ</sequence>
<proteinExistence type="predicted"/>